<comment type="similarity">
    <text evidence="10">Belongs to the TrkH potassium transport family.</text>
</comment>
<dbReference type="GO" id="GO:0015379">
    <property type="term" value="F:potassium:chloride symporter activity"/>
    <property type="evidence" value="ECO:0007669"/>
    <property type="project" value="InterPro"/>
</dbReference>
<evidence type="ECO:0000256" key="8">
    <source>
        <dbReference type="ARBA" id="ARBA00023065"/>
    </source>
</evidence>
<evidence type="ECO:0000256" key="10">
    <source>
        <dbReference type="PIRNR" id="PIRNR006247"/>
    </source>
</evidence>
<dbReference type="RefSeq" id="WP_093150480.1">
    <property type="nucleotide sequence ID" value="NZ_FNEK01000006.1"/>
</dbReference>
<gene>
    <name evidence="13" type="ORF">SAMN04488026_100663</name>
</gene>
<keyword evidence="2 10" id="KW-0813">Transport</keyword>
<feature type="binding site" evidence="11">
    <location>
        <position position="431"/>
    </location>
    <ligand>
        <name>K(+)</name>
        <dbReference type="ChEBI" id="CHEBI:29103"/>
    </ligand>
</feature>
<feature type="transmembrane region" description="Helical" evidence="12">
    <location>
        <begin position="322"/>
        <end position="340"/>
    </location>
</feature>
<feature type="transmembrane region" description="Helical" evidence="12">
    <location>
        <begin position="37"/>
        <end position="59"/>
    </location>
</feature>
<feature type="transmembrane region" description="Helical" evidence="12">
    <location>
        <begin position="7"/>
        <end position="31"/>
    </location>
</feature>
<feature type="binding site" evidence="11">
    <location>
        <position position="315"/>
    </location>
    <ligand>
        <name>K(+)</name>
        <dbReference type="ChEBI" id="CHEBI:29103"/>
    </ligand>
</feature>
<feature type="transmembrane region" description="Helical" evidence="12">
    <location>
        <begin position="227"/>
        <end position="252"/>
    </location>
</feature>
<feature type="binding site" evidence="11">
    <location>
        <position position="113"/>
    </location>
    <ligand>
        <name>K(+)</name>
        <dbReference type="ChEBI" id="CHEBI:29103"/>
    </ligand>
</feature>
<dbReference type="InterPro" id="IPR004772">
    <property type="entry name" value="TrkH"/>
</dbReference>
<keyword evidence="9 10" id="KW-0472">Membrane</keyword>
<evidence type="ECO:0000256" key="11">
    <source>
        <dbReference type="PIRSR" id="PIRSR006247-1"/>
    </source>
</evidence>
<feature type="transmembrane region" description="Helical" evidence="12">
    <location>
        <begin position="273"/>
        <end position="290"/>
    </location>
</feature>
<evidence type="ECO:0000256" key="1">
    <source>
        <dbReference type="ARBA" id="ARBA00004651"/>
    </source>
</evidence>
<keyword evidence="14" id="KW-1185">Reference proteome</keyword>
<keyword evidence="7 12" id="KW-1133">Transmembrane helix</keyword>
<dbReference type="InterPro" id="IPR003445">
    <property type="entry name" value="Cat_transpt"/>
</dbReference>
<dbReference type="Pfam" id="PF02386">
    <property type="entry name" value="TrkH"/>
    <property type="match status" value="1"/>
</dbReference>
<evidence type="ECO:0000313" key="14">
    <source>
        <dbReference type="Proteomes" id="UP000199382"/>
    </source>
</evidence>
<sequence length="482" mass="51333">MFDYRPVGYVIGLLVAALGAVMLLPMLADLISGNEHWFVFLVSSLVTIFVGGLIALACQNGVEAGLTIRQTFILTTGVWVMLPVFGAIPFVLGETQASYTDAFFEAMSGLTTTGSTVFTGLDDLPEGLLLWRGLMQWLGGIGIIVVAMVFLPELRVGGMQIFRSEAFDTFGKILPRAGQIASQISVIYFLLTAACALVYGSLGMAPLDAVTHAMTTIATGGFSNYDASFGGFHAGVEYAAAAFMILAGLPFVRYVQMVAGSWNAPLRDPQVRAFVGIVATAALLMALWQVSQSGRDWEPAIRKSLFNVASIITGTGYASEDYMLWGAFPVTLFFFVGLVGGCAGSTACSVKVFRYQLLFGAIMTQVKALHSPRGMFPLRYDGRTVSEDVLSSVMSFFVMFMVTLGALSAALALTGLDFITSVSGAGAALGNIGPGLGPIIGPAGNFGELNTTAKWLLSIGMLIGRLELLVVFAIFTVNFWRR</sequence>
<keyword evidence="10" id="KW-0997">Cell inner membrane</keyword>
<evidence type="ECO:0000256" key="2">
    <source>
        <dbReference type="ARBA" id="ARBA00022448"/>
    </source>
</evidence>
<reference evidence="13 14" key="1">
    <citation type="submission" date="2016-10" db="EMBL/GenBank/DDBJ databases">
        <authorList>
            <person name="de Groot N.N."/>
        </authorList>
    </citation>
    <scope>NUCLEOTIDE SEQUENCE [LARGE SCALE GENOMIC DNA]</scope>
    <source>
        <strain evidence="13 14">DSM 25294</strain>
    </source>
</reference>
<evidence type="ECO:0000256" key="7">
    <source>
        <dbReference type="ARBA" id="ARBA00022989"/>
    </source>
</evidence>
<dbReference type="AlphaFoldDB" id="A0A1G8MVS9"/>
<dbReference type="PIRSF" id="PIRSF006247">
    <property type="entry name" value="TrkH"/>
    <property type="match status" value="1"/>
</dbReference>
<keyword evidence="11" id="KW-0479">Metal-binding</keyword>
<feature type="transmembrane region" description="Helical" evidence="12">
    <location>
        <begin position="71"/>
        <end position="92"/>
    </location>
</feature>
<dbReference type="GO" id="GO:0005886">
    <property type="term" value="C:plasma membrane"/>
    <property type="evidence" value="ECO:0007669"/>
    <property type="project" value="UniProtKB-SubCell"/>
</dbReference>
<keyword evidence="3 10" id="KW-1003">Cell membrane</keyword>
<keyword evidence="8 10" id="KW-0406">Ion transport</keyword>
<dbReference type="OrthoDB" id="9810952at2"/>
<feature type="binding site" evidence="11">
    <location>
        <position position="112"/>
    </location>
    <ligand>
        <name>K(+)</name>
        <dbReference type="ChEBI" id="CHEBI:29103"/>
    </ligand>
</feature>
<feature type="binding site" evidence="11">
    <location>
        <position position="220"/>
    </location>
    <ligand>
        <name>K(+)</name>
        <dbReference type="ChEBI" id="CHEBI:29103"/>
    </ligand>
</feature>
<keyword evidence="5 12" id="KW-0812">Transmembrane</keyword>
<dbReference type="STRING" id="571298.SAMN04488026_100663"/>
<feature type="transmembrane region" description="Helical" evidence="12">
    <location>
        <begin position="425"/>
        <end position="443"/>
    </location>
</feature>
<feature type="transmembrane region" description="Helical" evidence="12">
    <location>
        <begin position="455"/>
        <end position="480"/>
    </location>
</feature>
<protein>
    <recommendedName>
        <fullName evidence="10">Trk system potassium uptake protein</fullName>
    </recommendedName>
</protein>
<dbReference type="GO" id="GO:0046872">
    <property type="term" value="F:metal ion binding"/>
    <property type="evidence" value="ECO:0007669"/>
    <property type="project" value="UniProtKB-KW"/>
</dbReference>
<feature type="transmembrane region" description="Helical" evidence="12">
    <location>
        <begin position="352"/>
        <end position="369"/>
    </location>
</feature>
<evidence type="ECO:0000256" key="12">
    <source>
        <dbReference type="SAM" id="Phobius"/>
    </source>
</evidence>
<evidence type="ECO:0000256" key="6">
    <source>
        <dbReference type="ARBA" id="ARBA00022958"/>
    </source>
</evidence>
<keyword evidence="6 10" id="KW-0630">Potassium</keyword>
<name>A0A1G8MVS9_9RHOB</name>
<dbReference type="PANTHER" id="PTHR32024">
    <property type="entry name" value="TRK SYSTEM POTASSIUM UPTAKE PROTEIN TRKG-RELATED"/>
    <property type="match status" value="1"/>
</dbReference>
<feature type="transmembrane region" description="Helical" evidence="12">
    <location>
        <begin position="186"/>
        <end position="207"/>
    </location>
</feature>
<comment type="function">
    <text evidence="10">Low-affinity potassium transport system. Interacts with Trk system potassium uptake protein TrkA.</text>
</comment>
<evidence type="ECO:0000256" key="4">
    <source>
        <dbReference type="ARBA" id="ARBA00022538"/>
    </source>
</evidence>
<dbReference type="Proteomes" id="UP000199382">
    <property type="component" value="Unassembled WGS sequence"/>
</dbReference>
<evidence type="ECO:0000256" key="3">
    <source>
        <dbReference type="ARBA" id="ARBA00022475"/>
    </source>
</evidence>
<evidence type="ECO:0000256" key="9">
    <source>
        <dbReference type="ARBA" id="ARBA00023136"/>
    </source>
</evidence>
<evidence type="ECO:0000256" key="5">
    <source>
        <dbReference type="ARBA" id="ARBA00022692"/>
    </source>
</evidence>
<proteinExistence type="inferred from homology"/>
<feature type="transmembrane region" description="Helical" evidence="12">
    <location>
        <begin position="389"/>
        <end position="413"/>
    </location>
</feature>
<keyword evidence="4 10" id="KW-0633">Potassium transport</keyword>
<evidence type="ECO:0000313" key="13">
    <source>
        <dbReference type="EMBL" id="SDI71905.1"/>
    </source>
</evidence>
<feature type="transmembrane region" description="Helical" evidence="12">
    <location>
        <begin position="134"/>
        <end position="154"/>
    </location>
</feature>
<organism evidence="13 14">
    <name type="scientific">Aliiruegeria lutimaris</name>
    <dbReference type="NCBI Taxonomy" id="571298"/>
    <lineage>
        <taxon>Bacteria</taxon>
        <taxon>Pseudomonadati</taxon>
        <taxon>Pseudomonadota</taxon>
        <taxon>Alphaproteobacteria</taxon>
        <taxon>Rhodobacterales</taxon>
        <taxon>Roseobacteraceae</taxon>
        <taxon>Aliiruegeria</taxon>
    </lineage>
</organism>
<dbReference type="EMBL" id="FNEK01000006">
    <property type="protein sequence ID" value="SDI71905.1"/>
    <property type="molecule type" value="Genomic_DNA"/>
</dbReference>
<dbReference type="PANTHER" id="PTHR32024:SF3">
    <property type="entry name" value="TRK SYSTEM POTASSIUM UPTAKE PROTEIN"/>
    <property type="match status" value="1"/>
</dbReference>
<accession>A0A1G8MVS9</accession>
<comment type="subcellular location">
    <subcellularLocation>
        <location evidence="10">Cell inner membrane</location>
        <topology evidence="10">Multi-pass membrane protein</topology>
    </subcellularLocation>
    <subcellularLocation>
        <location evidence="1">Cell membrane</location>
        <topology evidence="1">Multi-pass membrane protein</topology>
    </subcellularLocation>
</comment>